<dbReference type="InterPro" id="IPR018633">
    <property type="entry name" value="DUF2357"/>
</dbReference>
<evidence type="ECO:0000259" key="1">
    <source>
        <dbReference type="Pfam" id="PF09823"/>
    </source>
</evidence>
<evidence type="ECO:0000313" key="2">
    <source>
        <dbReference type="EMBL" id="TDQ37533.1"/>
    </source>
</evidence>
<proteinExistence type="predicted"/>
<sequence length="788" mass="90558">MPELLQIITEDFELTVWSRDISARQQTHDNTLKNHGQQSQAAGVRLSSAALTLRVQGEEVEGEPVSVLELPRPLFFENTEYQFEWIFHEDVTSAELTHRSRQLNDGFRFAPARGSMPARLTGNVQTGNDVGWLRLPVSYTRHGRALQHALAVEVLPTKMLLQRDLPAMYEVIDQSFPLWRFSLVEKTGQDAASSRQRGNFPLLWLAQFARLREKFEQGLQVIRLAPHSRLQADVRYSRADRLKGRIPHRLGERVRDDLASQRTDRRYRVEKKRLSVDTPENRFIKMVVSKSRQQLAGLEQRLRLGNQVPDRQRLSDAFLQELNNWQKPMQKMLDRSFLQEVGDYTGMNGESLVLQQKTGYSSVYRVWQELKFYLDVLAGQSEVSMKSVAEIYEIWCFLRIRQMLLDDLGFEEVAAKKSGLELNEFFEYRLQDGFAGAFRFKRSDGVTASLAHEPRFTRKGVSIRSYLVTQKPDIVLEVCLPGGTRDKERRFIWLFDAKYRIKTERNQYEEDDIDSTDFVPDDAINQMHRYRDALIALHDSSTDNQRKSRPVFGAFALYPGHFAQDDYNPYADAIKEIGIGAFPLLPGASSDGWLLDYLRSQIGDTGNYTHEMADALFVQDAARIPVHGMKQVLYPDLCMTISLGGARERDRDYFERFEQGTAGWYHMPQATFVGKFEQHVVEEIRYLALARTSPSDSNSKQIDRIWPVLGVRLGPRHAITAAMAGKASTSDTAYYLFKLGRPLTLHQPIYRVPHAIRPSMKLTTLKLLEQQSLFSQLPAVYPHTLNQP</sequence>
<keyword evidence="3" id="KW-1185">Reference proteome</keyword>
<dbReference type="AlphaFoldDB" id="A0A4R6TYX7"/>
<protein>
    <recommendedName>
        <fullName evidence="1">DUF2357 domain-containing protein</fullName>
    </recommendedName>
</protein>
<dbReference type="Pfam" id="PF09823">
    <property type="entry name" value="DUF2357"/>
    <property type="match status" value="1"/>
</dbReference>
<name>A0A4R6TYX7_9GAMM</name>
<dbReference type="EMBL" id="SNYK01000007">
    <property type="protein sequence ID" value="TDQ37533.1"/>
    <property type="molecule type" value="Genomic_DNA"/>
</dbReference>
<dbReference type="Proteomes" id="UP000294575">
    <property type="component" value="Unassembled WGS sequence"/>
</dbReference>
<dbReference type="OrthoDB" id="32195at2"/>
<feature type="domain" description="DUF2357" evidence="1">
    <location>
        <begin position="121"/>
        <end position="367"/>
    </location>
</feature>
<dbReference type="RefSeq" id="WP_101495666.1">
    <property type="nucleotide sequence ID" value="NZ_LNJZ01000002.1"/>
</dbReference>
<dbReference type="InterPro" id="IPR007505">
    <property type="entry name" value="PDDEXK_7"/>
</dbReference>
<organism evidence="2 3">
    <name type="scientific">Thiopseudomonas denitrificans</name>
    <dbReference type="NCBI Taxonomy" id="1501432"/>
    <lineage>
        <taxon>Bacteria</taxon>
        <taxon>Pseudomonadati</taxon>
        <taxon>Pseudomonadota</taxon>
        <taxon>Gammaproteobacteria</taxon>
        <taxon>Pseudomonadales</taxon>
        <taxon>Pseudomonadaceae</taxon>
        <taxon>Thiopseudomonas</taxon>
    </lineage>
</organism>
<comment type="caution">
    <text evidence="2">The sequence shown here is derived from an EMBL/GenBank/DDBJ whole genome shotgun (WGS) entry which is preliminary data.</text>
</comment>
<accession>A0A4R6TYX7</accession>
<dbReference type="Pfam" id="PF04411">
    <property type="entry name" value="PDDEXK_7"/>
    <property type="match status" value="1"/>
</dbReference>
<reference evidence="2 3" key="1">
    <citation type="submission" date="2019-03" db="EMBL/GenBank/DDBJ databases">
        <title>Genomic Encyclopedia of Type Strains, Phase IV (KMG-IV): sequencing the most valuable type-strain genomes for metagenomic binning, comparative biology and taxonomic classification.</title>
        <authorList>
            <person name="Goeker M."/>
        </authorList>
    </citation>
    <scope>NUCLEOTIDE SEQUENCE [LARGE SCALE GENOMIC DNA]</scope>
    <source>
        <strain evidence="2 3">DSM 28679</strain>
    </source>
</reference>
<gene>
    <name evidence="2" type="ORF">DFQ45_10738</name>
</gene>
<evidence type="ECO:0000313" key="3">
    <source>
        <dbReference type="Proteomes" id="UP000294575"/>
    </source>
</evidence>